<comment type="caution">
    <text evidence="2">The sequence shown here is derived from an EMBL/GenBank/DDBJ whole genome shotgun (WGS) entry which is preliminary data.</text>
</comment>
<gene>
    <name evidence="2" type="ORF">ACFFRE_06195</name>
</gene>
<reference evidence="2 3" key="1">
    <citation type="submission" date="2024-09" db="EMBL/GenBank/DDBJ databases">
        <authorList>
            <person name="Sun Q."/>
            <person name="Mori K."/>
        </authorList>
    </citation>
    <scope>NUCLEOTIDE SEQUENCE [LARGE SCALE GENOMIC DNA]</scope>
    <source>
        <strain evidence="2 3">JCM 15389</strain>
    </source>
</reference>
<evidence type="ECO:0000313" key="3">
    <source>
        <dbReference type="Proteomes" id="UP001589788"/>
    </source>
</evidence>
<proteinExistence type="predicted"/>
<evidence type="ECO:0000313" key="2">
    <source>
        <dbReference type="EMBL" id="MFC0081734.1"/>
    </source>
</evidence>
<dbReference type="EMBL" id="JBHLYQ010000045">
    <property type="protein sequence ID" value="MFC0081734.1"/>
    <property type="molecule type" value="Genomic_DNA"/>
</dbReference>
<sequence length="48" mass="5193">MRTEAELQEARARAAAQLARITEAMGPAARERLGASGRQAKAEPASWR</sequence>
<name>A0ABV6C5Y9_9ACTN</name>
<dbReference type="Proteomes" id="UP001589788">
    <property type="component" value="Unassembled WGS sequence"/>
</dbReference>
<dbReference type="RefSeq" id="WP_377789019.1">
    <property type="nucleotide sequence ID" value="NZ_JBHLYQ010000045.1"/>
</dbReference>
<evidence type="ECO:0000256" key="1">
    <source>
        <dbReference type="SAM" id="MobiDB-lite"/>
    </source>
</evidence>
<protein>
    <submittedName>
        <fullName evidence="2">Uncharacterized protein</fullName>
    </submittedName>
</protein>
<feature type="region of interest" description="Disordered" evidence="1">
    <location>
        <begin position="29"/>
        <end position="48"/>
    </location>
</feature>
<accession>A0ABV6C5Y9</accession>
<organism evidence="2 3">
    <name type="scientific">Aciditerrimonas ferrireducens</name>
    <dbReference type="NCBI Taxonomy" id="667306"/>
    <lineage>
        <taxon>Bacteria</taxon>
        <taxon>Bacillati</taxon>
        <taxon>Actinomycetota</taxon>
        <taxon>Acidimicrobiia</taxon>
        <taxon>Acidimicrobiales</taxon>
        <taxon>Acidimicrobiaceae</taxon>
        <taxon>Aciditerrimonas</taxon>
    </lineage>
</organism>
<keyword evidence="3" id="KW-1185">Reference proteome</keyword>